<comment type="subcellular location">
    <subcellularLocation>
        <location evidence="2">Nucleus</location>
    </subcellularLocation>
</comment>
<evidence type="ECO:0000256" key="8">
    <source>
        <dbReference type="SAM" id="MobiDB-lite"/>
    </source>
</evidence>
<keyword evidence="5" id="KW-0479">Metal-binding</keyword>
<feature type="region of interest" description="Disordered" evidence="8">
    <location>
        <begin position="269"/>
        <end position="329"/>
    </location>
</feature>
<dbReference type="Proteomes" id="UP000198211">
    <property type="component" value="Unassembled WGS sequence"/>
</dbReference>
<evidence type="ECO:0000256" key="7">
    <source>
        <dbReference type="ARBA" id="ARBA00023242"/>
    </source>
</evidence>
<dbReference type="PANTHER" id="PTHR22930:SF85">
    <property type="entry name" value="GH03217P-RELATED"/>
    <property type="match status" value="1"/>
</dbReference>
<evidence type="ECO:0000256" key="6">
    <source>
        <dbReference type="ARBA" id="ARBA00022801"/>
    </source>
</evidence>
<dbReference type="AlphaFoldDB" id="A0A225WEB5"/>
<evidence type="ECO:0000259" key="10">
    <source>
        <dbReference type="Pfam" id="PF13359"/>
    </source>
</evidence>
<evidence type="ECO:0000313" key="11">
    <source>
        <dbReference type="EMBL" id="OWZ16071.1"/>
    </source>
</evidence>
<comment type="cofactor">
    <cofactor evidence="1">
        <name>a divalent metal cation</name>
        <dbReference type="ChEBI" id="CHEBI:60240"/>
    </cofactor>
</comment>
<feature type="compositionally biased region" description="Acidic residues" evidence="8">
    <location>
        <begin position="318"/>
        <end position="329"/>
    </location>
</feature>
<dbReference type="InterPro" id="IPR045249">
    <property type="entry name" value="HARBI1-like"/>
</dbReference>
<comment type="caution">
    <text evidence="11">The sequence shown here is derived from an EMBL/GenBank/DDBJ whole genome shotgun (WGS) entry which is preliminary data.</text>
</comment>
<dbReference type="GO" id="GO:0004518">
    <property type="term" value="F:nuclease activity"/>
    <property type="evidence" value="ECO:0007669"/>
    <property type="project" value="UniProtKB-KW"/>
</dbReference>
<keyword evidence="9" id="KW-0812">Transmembrane</keyword>
<protein>
    <recommendedName>
        <fullName evidence="10">DDE Tnp4 domain-containing protein</fullName>
    </recommendedName>
</protein>
<feature type="compositionally biased region" description="Acidic residues" evidence="8">
    <location>
        <begin position="269"/>
        <end position="283"/>
    </location>
</feature>
<reference evidence="12" key="1">
    <citation type="submission" date="2017-03" db="EMBL/GenBank/DDBJ databases">
        <title>Phytopthora megakarya and P. palmivora, two closely related causual agents of cacao black pod achieved similar genome size and gene model numbers by different mechanisms.</title>
        <authorList>
            <person name="Ali S."/>
            <person name="Shao J."/>
            <person name="Larry D.J."/>
            <person name="Kronmiller B."/>
            <person name="Shen D."/>
            <person name="Strem M.D."/>
            <person name="Melnick R.L."/>
            <person name="Guiltinan M.J."/>
            <person name="Tyler B.M."/>
            <person name="Meinhardt L.W."/>
            <person name="Bailey B.A."/>
        </authorList>
    </citation>
    <scope>NUCLEOTIDE SEQUENCE [LARGE SCALE GENOMIC DNA]</scope>
    <source>
        <strain evidence="12">zdho120</strain>
    </source>
</reference>
<name>A0A225WEB5_9STRA</name>
<comment type="similarity">
    <text evidence="3">Belongs to the HARBI1 family.</text>
</comment>
<sequence length="329" mass="37528">MLLRRLAYPSRLEDLEPEFGGRKACVLSSVINTTAQLIYGKIKDKMEFDQRMVDRYHDRSATAIFDKVGRLSNCFGFIDGTIRRICRPTYYQKQAYSGHKRTHCIKFQSVIMANGLIVGLCGPFEGRRHDSYMLRQSDLKTNMELYPGYVIYGDSGYPLKSWLITPFSRAAPTEAELRFNRDLSKARIAVEWVFGWIARYWKFFDLKSNMMLYKSPVGLLYVVAAFLTNCLSCVRRRNQASKYFRCKLPTLAIYLAGIDTNEEINEADYSSDENEDFFDDESDLSSGDESGDGSESDAESELDSEEEREMMLGGSDSSDAEDTGDVEVL</sequence>
<evidence type="ECO:0000256" key="3">
    <source>
        <dbReference type="ARBA" id="ARBA00006958"/>
    </source>
</evidence>
<evidence type="ECO:0000256" key="2">
    <source>
        <dbReference type="ARBA" id="ARBA00004123"/>
    </source>
</evidence>
<dbReference type="GO" id="GO:0016787">
    <property type="term" value="F:hydrolase activity"/>
    <property type="evidence" value="ECO:0007669"/>
    <property type="project" value="UniProtKB-KW"/>
</dbReference>
<feature type="domain" description="DDE Tnp4" evidence="10">
    <location>
        <begin position="78"/>
        <end position="229"/>
    </location>
</feature>
<keyword evidence="12" id="KW-1185">Reference proteome</keyword>
<keyword evidence="4" id="KW-0540">Nuclease</keyword>
<dbReference type="InterPro" id="IPR027806">
    <property type="entry name" value="HARBI1_dom"/>
</dbReference>
<evidence type="ECO:0000256" key="5">
    <source>
        <dbReference type="ARBA" id="ARBA00022723"/>
    </source>
</evidence>
<evidence type="ECO:0000256" key="1">
    <source>
        <dbReference type="ARBA" id="ARBA00001968"/>
    </source>
</evidence>
<dbReference type="GO" id="GO:0005634">
    <property type="term" value="C:nucleus"/>
    <property type="evidence" value="ECO:0007669"/>
    <property type="project" value="UniProtKB-SubCell"/>
</dbReference>
<evidence type="ECO:0000256" key="9">
    <source>
        <dbReference type="SAM" id="Phobius"/>
    </source>
</evidence>
<evidence type="ECO:0000256" key="4">
    <source>
        <dbReference type="ARBA" id="ARBA00022722"/>
    </source>
</evidence>
<keyword evidence="6" id="KW-0378">Hydrolase</keyword>
<feature type="compositionally biased region" description="Acidic residues" evidence="8">
    <location>
        <begin position="289"/>
        <end position="308"/>
    </location>
</feature>
<feature type="transmembrane region" description="Helical" evidence="9">
    <location>
        <begin position="216"/>
        <end position="234"/>
    </location>
</feature>
<proteinExistence type="inferred from homology"/>
<dbReference type="Pfam" id="PF13359">
    <property type="entry name" value="DDE_Tnp_4"/>
    <property type="match status" value="1"/>
</dbReference>
<dbReference type="PANTHER" id="PTHR22930">
    <property type="match status" value="1"/>
</dbReference>
<accession>A0A225WEB5</accession>
<organism evidence="11 12">
    <name type="scientific">Phytophthora megakarya</name>
    <dbReference type="NCBI Taxonomy" id="4795"/>
    <lineage>
        <taxon>Eukaryota</taxon>
        <taxon>Sar</taxon>
        <taxon>Stramenopiles</taxon>
        <taxon>Oomycota</taxon>
        <taxon>Peronosporomycetes</taxon>
        <taxon>Peronosporales</taxon>
        <taxon>Peronosporaceae</taxon>
        <taxon>Phytophthora</taxon>
    </lineage>
</organism>
<evidence type="ECO:0000313" key="12">
    <source>
        <dbReference type="Proteomes" id="UP000198211"/>
    </source>
</evidence>
<dbReference type="OrthoDB" id="128804at2759"/>
<keyword evidence="9" id="KW-1133">Transmembrane helix</keyword>
<dbReference type="STRING" id="4795.A0A225WEB5"/>
<dbReference type="EMBL" id="NBNE01001003">
    <property type="protein sequence ID" value="OWZ16071.1"/>
    <property type="molecule type" value="Genomic_DNA"/>
</dbReference>
<gene>
    <name evidence="11" type="ORF">PHMEG_00010185</name>
</gene>
<keyword evidence="7" id="KW-0539">Nucleus</keyword>
<keyword evidence="9" id="KW-0472">Membrane</keyword>
<dbReference type="GO" id="GO:0046872">
    <property type="term" value="F:metal ion binding"/>
    <property type="evidence" value="ECO:0007669"/>
    <property type="project" value="UniProtKB-KW"/>
</dbReference>